<proteinExistence type="predicted"/>
<evidence type="ECO:0000313" key="2">
    <source>
        <dbReference type="EMBL" id="MFB9673949.1"/>
    </source>
</evidence>
<protein>
    <submittedName>
        <fullName evidence="2">Cupin domain-containing protein</fullName>
    </submittedName>
</protein>
<dbReference type="Pfam" id="PF07883">
    <property type="entry name" value="Cupin_2"/>
    <property type="match status" value="1"/>
</dbReference>
<accession>A0ABV5T4D4</accession>
<dbReference type="PANTHER" id="PTHR36440:SF1">
    <property type="entry name" value="PUTATIVE (AFU_ORTHOLOGUE AFUA_8G07350)-RELATED"/>
    <property type="match status" value="1"/>
</dbReference>
<dbReference type="SUPFAM" id="SSF51182">
    <property type="entry name" value="RmlC-like cupins"/>
    <property type="match status" value="1"/>
</dbReference>
<organism evidence="2 3">
    <name type="scientific">Streptosporangium vulgare</name>
    <dbReference type="NCBI Taxonomy" id="46190"/>
    <lineage>
        <taxon>Bacteria</taxon>
        <taxon>Bacillati</taxon>
        <taxon>Actinomycetota</taxon>
        <taxon>Actinomycetes</taxon>
        <taxon>Streptosporangiales</taxon>
        <taxon>Streptosporangiaceae</taxon>
        <taxon>Streptosporangium</taxon>
    </lineage>
</organism>
<dbReference type="InterPro" id="IPR011051">
    <property type="entry name" value="RmlC_Cupin_sf"/>
</dbReference>
<evidence type="ECO:0000313" key="3">
    <source>
        <dbReference type="Proteomes" id="UP001589610"/>
    </source>
</evidence>
<comment type="caution">
    <text evidence="2">The sequence shown here is derived from an EMBL/GenBank/DDBJ whole genome shotgun (WGS) entry which is preliminary data.</text>
</comment>
<dbReference type="RefSeq" id="WP_344743714.1">
    <property type="nucleotide sequence ID" value="NZ_BAAAWW010000029.1"/>
</dbReference>
<evidence type="ECO:0000259" key="1">
    <source>
        <dbReference type="Pfam" id="PF07883"/>
    </source>
</evidence>
<gene>
    <name evidence="2" type="ORF">ACFFRH_00505</name>
</gene>
<dbReference type="Gene3D" id="2.60.120.10">
    <property type="entry name" value="Jelly Rolls"/>
    <property type="match status" value="1"/>
</dbReference>
<name>A0ABV5T4D4_9ACTN</name>
<keyword evidence="3" id="KW-1185">Reference proteome</keyword>
<dbReference type="Proteomes" id="UP001589610">
    <property type="component" value="Unassembled WGS sequence"/>
</dbReference>
<reference evidence="2 3" key="1">
    <citation type="submission" date="2024-09" db="EMBL/GenBank/DDBJ databases">
        <authorList>
            <person name="Sun Q."/>
            <person name="Mori K."/>
        </authorList>
    </citation>
    <scope>NUCLEOTIDE SEQUENCE [LARGE SCALE GENOMIC DNA]</scope>
    <source>
        <strain evidence="2 3">JCM 3028</strain>
    </source>
</reference>
<sequence length="162" mass="17612">MSYPEARYLDEAGENSGIFRPASAGPDLMIGETAVHYLGTGASTGGQFGLYRWEMGPKRSGPAPHFHRTISESFFVLSGTVRLFDGKGSTDATEGDFLHVPAGGVHSFCNDSGEPASMLILFTPGAPREAYFEELGAIVAEGRRLSDAEWTDLYLRHDQYMV</sequence>
<dbReference type="InterPro" id="IPR014710">
    <property type="entry name" value="RmlC-like_jellyroll"/>
</dbReference>
<feature type="domain" description="Cupin type-2" evidence="1">
    <location>
        <begin position="52"/>
        <end position="121"/>
    </location>
</feature>
<dbReference type="InterPro" id="IPR053146">
    <property type="entry name" value="QDO-like"/>
</dbReference>
<dbReference type="EMBL" id="JBHMBS010000001">
    <property type="protein sequence ID" value="MFB9673949.1"/>
    <property type="molecule type" value="Genomic_DNA"/>
</dbReference>
<dbReference type="PANTHER" id="PTHR36440">
    <property type="entry name" value="PUTATIVE (AFU_ORTHOLOGUE AFUA_8G07350)-RELATED"/>
    <property type="match status" value="1"/>
</dbReference>
<dbReference type="InterPro" id="IPR013096">
    <property type="entry name" value="Cupin_2"/>
</dbReference>